<protein>
    <submittedName>
        <fullName evidence="2">Uncharacterized protein</fullName>
    </submittedName>
</protein>
<feature type="transmembrane region" description="Helical" evidence="1">
    <location>
        <begin position="42"/>
        <end position="59"/>
    </location>
</feature>
<keyword evidence="3" id="KW-1185">Reference proteome</keyword>
<keyword evidence="1" id="KW-0472">Membrane</keyword>
<sequence length="182" mass="20468">MELDELKSDWKNLTPDTKTGDALFQMIQRNSHPVLKGIRRQLVIETALFTVFLLVYYSGFNGDQKPLYTNVLLVTAMLLVIGHNILGYLAAQNIVAGSDLKVSLENYLVKVRRYAIVSVSSRAAAFICLILFFSSTVTFSSGKLLVLLGMLLVIPVQVFFLSRIWKKRIGNLKAMLKQLVEK</sequence>
<organism evidence="2 3">
    <name type="scientific">Salmonirosea aquatica</name>
    <dbReference type="NCBI Taxonomy" id="2654236"/>
    <lineage>
        <taxon>Bacteria</taxon>
        <taxon>Pseudomonadati</taxon>
        <taxon>Bacteroidota</taxon>
        <taxon>Cytophagia</taxon>
        <taxon>Cytophagales</taxon>
        <taxon>Spirosomataceae</taxon>
        <taxon>Salmonirosea</taxon>
    </lineage>
</organism>
<feature type="transmembrane region" description="Helical" evidence="1">
    <location>
        <begin position="71"/>
        <end position="91"/>
    </location>
</feature>
<dbReference type="AlphaFoldDB" id="A0A7C9B998"/>
<feature type="transmembrane region" description="Helical" evidence="1">
    <location>
        <begin position="145"/>
        <end position="165"/>
    </location>
</feature>
<proteinExistence type="predicted"/>
<dbReference type="RefSeq" id="WP_152755856.1">
    <property type="nucleotide sequence ID" value="NZ_WHLY01000001.1"/>
</dbReference>
<dbReference type="EMBL" id="WHLY01000001">
    <property type="protein sequence ID" value="MPR31836.1"/>
    <property type="molecule type" value="Genomic_DNA"/>
</dbReference>
<feature type="transmembrane region" description="Helical" evidence="1">
    <location>
        <begin position="111"/>
        <end position="133"/>
    </location>
</feature>
<evidence type="ECO:0000256" key="1">
    <source>
        <dbReference type="SAM" id="Phobius"/>
    </source>
</evidence>
<dbReference type="Proteomes" id="UP000479293">
    <property type="component" value="Unassembled WGS sequence"/>
</dbReference>
<accession>A0A7C9B998</accession>
<reference evidence="2 3" key="1">
    <citation type="submission" date="2019-10" db="EMBL/GenBank/DDBJ databases">
        <title>Draft Genome Sequence of Cytophagaceae sp. SJW1-29.</title>
        <authorList>
            <person name="Choi A."/>
        </authorList>
    </citation>
    <scope>NUCLEOTIDE SEQUENCE [LARGE SCALE GENOMIC DNA]</scope>
    <source>
        <strain evidence="2 3">SJW1-29</strain>
    </source>
</reference>
<name>A0A7C9B998_9BACT</name>
<keyword evidence="1" id="KW-1133">Transmembrane helix</keyword>
<keyword evidence="1" id="KW-0812">Transmembrane</keyword>
<gene>
    <name evidence="2" type="ORF">GBK04_00345</name>
</gene>
<evidence type="ECO:0000313" key="3">
    <source>
        <dbReference type="Proteomes" id="UP000479293"/>
    </source>
</evidence>
<comment type="caution">
    <text evidence="2">The sequence shown here is derived from an EMBL/GenBank/DDBJ whole genome shotgun (WGS) entry which is preliminary data.</text>
</comment>
<evidence type="ECO:0000313" key="2">
    <source>
        <dbReference type="EMBL" id="MPR31836.1"/>
    </source>
</evidence>